<dbReference type="InterPro" id="IPR051083">
    <property type="entry name" value="GrpII_Intron_Splice-Mob/Def"/>
</dbReference>
<proteinExistence type="predicted"/>
<name>A0A421NXS0_9MOLU</name>
<gene>
    <name evidence="2" type="ORF">PSSA1_v1c2580</name>
</gene>
<dbReference type="CDD" id="cd01651">
    <property type="entry name" value="RT_G2_intron"/>
    <property type="match status" value="1"/>
</dbReference>
<dbReference type="InterPro" id="IPR024937">
    <property type="entry name" value="Domain_X"/>
</dbReference>
<feature type="domain" description="Reverse transcriptase" evidence="1">
    <location>
        <begin position="75"/>
        <end position="340"/>
    </location>
</feature>
<keyword evidence="2" id="KW-0695">RNA-directed DNA polymerase</keyword>
<reference evidence="3" key="1">
    <citation type="submission" date="2016-11" db="EMBL/GenBank/DDBJ databases">
        <title>Genome sequence of Candidatus Phytoplasma solani strain SA-1.</title>
        <authorList>
            <person name="Haryono M."/>
            <person name="Samarzija I."/>
            <person name="Seruga Music M."/>
            <person name="Hogenhout S."/>
            <person name="Kuo C.-H."/>
        </authorList>
    </citation>
    <scope>NUCLEOTIDE SEQUENCE [LARGE SCALE GENOMIC DNA]</scope>
    <source>
        <strain evidence="3">SA-1</strain>
    </source>
</reference>
<keyword evidence="3" id="KW-1185">Reference proteome</keyword>
<dbReference type="Proteomes" id="UP000283896">
    <property type="component" value="Unassembled WGS sequence"/>
</dbReference>
<keyword evidence="2" id="KW-0808">Transferase</keyword>
<evidence type="ECO:0000313" key="3">
    <source>
        <dbReference type="Proteomes" id="UP000283896"/>
    </source>
</evidence>
<accession>A0A421NXS0</accession>
<dbReference type="PANTHER" id="PTHR34047:SF8">
    <property type="entry name" value="PROTEIN YKFC"/>
    <property type="match status" value="1"/>
</dbReference>
<dbReference type="InterPro" id="IPR043502">
    <property type="entry name" value="DNA/RNA_pol_sf"/>
</dbReference>
<evidence type="ECO:0000313" key="2">
    <source>
        <dbReference type="EMBL" id="RMI88831.1"/>
    </source>
</evidence>
<dbReference type="RefSeq" id="WP_320410442.1">
    <property type="nucleotide sequence ID" value="NZ_MPBG01000003.1"/>
</dbReference>
<dbReference type="InterPro" id="IPR049030">
    <property type="entry name" value="AI2M-like_HNH"/>
</dbReference>
<dbReference type="PANTHER" id="PTHR34047">
    <property type="entry name" value="NUCLEAR INTRON MATURASE 1, MITOCHONDRIAL-RELATED"/>
    <property type="match status" value="1"/>
</dbReference>
<keyword evidence="2" id="KW-0548">Nucleotidyltransferase</keyword>
<dbReference type="Pfam" id="PF21368">
    <property type="entry name" value="AI2M-like_HNH"/>
    <property type="match status" value="1"/>
</dbReference>
<dbReference type="Pfam" id="PF00078">
    <property type="entry name" value="RVT_1"/>
    <property type="match status" value="1"/>
</dbReference>
<dbReference type="Pfam" id="PF01348">
    <property type="entry name" value="Intron_maturas2"/>
    <property type="match status" value="1"/>
</dbReference>
<protein>
    <submittedName>
        <fullName evidence="2">Retron-type reverse transcriptase</fullName>
    </submittedName>
</protein>
<comment type="caution">
    <text evidence="2">The sequence shown here is derived from an EMBL/GenBank/DDBJ whole genome shotgun (WGS) entry which is preliminary data.</text>
</comment>
<dbReference type="GO" id="GO:0006397">
    <property type="term" value="P:mRNA processing"/>
    <property type="evidence" value="ECO:0007669"/>
    <property type="project" value="InterPro"/>
</dbReference>
<dbReference type="SUPFAM" id="SSF56672">
    <property type="entry name" value="DNA/RNA polymerases"/>
    <property type="match status" value="1"/>
</dbReference>
<dbReference type="EMBL" id="MPBG01000003">
    <property type="protein sequence ID" value="RMI88831.1"/>
    <property type="molecule type" value="Genomic_DNA"/>
</dbReference>
<dbReference type="GO" id="GO:0003964">
    <property type="term" value="F:RNA-directed DNA polymerase activity"/>
    <property type="evidence" value="ECO:0007669"/>
    <property type="project" value="UniProtKB-KW"/>
</dbReference>
<sequence length="577" mass="66674">MSTIDYKSKLSRTLNIIQYCSKNNLKLKDTLQWGMNNIENTLEAFNAIANNKGAGTSGVDGQTINGMTLKTIDKIHHEYVNGKYHATPVRRVVIPKSNGKTRPLGIPTIKDRIIQKSLEQLLTPYFEEIFSPLSFGFRTNKSCHDAIKAVKAKFQGIDYIIKIDIEGYFDTIDHNILHKMLTQYITKNKVLTTINNWLKAGIMKNCIKFNTLSGSPQGGIISPLLSNIYAHYIDTKIEELVKIGTPKKKWNPEYERLRRLGQHKNSNVNSQININPNTRVEYTRYADDFIIGVGGNYNKAQHIMEQVIKWLTQDLNLKISKDKSKIVKANKGTKFLSYMVKVNPTNSTKGNKTTKNSFNGCTKIQVPRQIIKEYGQEYSWTKRGKIKHDESLASRDKLEIIKTYKTILNGILHYFCYGNNIATLGHLAYIAEYSCLKTLARKDKTSIARVRKKHKIKSQWGIEYKDNKGKNHWELWPKFTWENIKKMRKWNTENVDQKPNPMIYQGRTNLTDRLAAEQCTICGQTSELELHHTKTLRNTKGRAMKDKKTIVLCRTCHRKRTNQQMQDIRKHNKTKNR</sequence>
<organism evidence="2 3">
    <name type="scientific">Candidatus Phytoplasma solani</name>
    <dbReference type="NCBI Taxonomy" id="69896"/>
    <lineage>
        <taxon>Bacteria</taxon>
        <taxon>Bacillati</taxon>
        <taxon>Mycoplasmatota</taxon>
        <taxon>Mollicutes</taxon>
        <taxon>Acholeplasmatales</taxon>
        <taxon>Acholeplasmataceae</taxon>
        <taxon>Candidatus Phytoplasma</taxon>
        <taxon>16SrXII (Stolbur group)</taxon>
    </lineage>
</organism>
<evidence type="ECO:0000259" key="1">
    <source>
        <dbReference type="PROSITE" id="PS50878"/>
    </source>
</evidence>
<dbReference type="PROSITE" id="PS50878">
    <property type="entry name" value="RT_POL"/>
    <property type="match status" value="1"/>
</dbReference>
<dbReference type="InterPro" id="IPR000477">
    <property type="entry name" value="RT_dom"/>
</dbReference>
<dbReference type="AlphaFoldDB" id="A0A421NXS0"/>
<dbReference type="STRING" id="69896.S284_01720"/>